<evidence type="ECO:0008006" key="3">
    <source>
        <dbReference type="Google" id="ProtNLM"/>
    </source>
</evidence>
<organism evidence="1 2">
    <name type="scientific">Metabacillus malikii</name>
    <dbReference type="NCBI Taxonomy" id="1504265"/>
    <lineage>
        <taxon>Bacteria</taxon>
        <taxon>Bacillati</taxon>
        <taxon>Bacillota</taxon>
        <taxon>Bacilli</taxon>
        <taxon>Bacillales</taxon>
        <taxon>Bacillaceae</taxon>
        <taxon>Metabacillus</taxon>
    </lineage>
</organism>
<dbReference type="Proteomes" id="UP001234495">
    <property type="component" value="Unassembled WGS sequence"/>
</dbReference>
<reference evidence="1 2" key="1">
    <citation type="submission" date="2023-07" db="EMBL/GenBank/DDBJ databases">
        <title>Genomic Encyclopedia of Type Strains, Phase IV (KMG-IV): sequencing the most valuable type-strain genomes for metagenomic binning, comparative biology and taxonomic classification.</title>
        <authorList>
            <person name="Goeker M."/>
        </authorList>
    </citation>
    <scope>NUCLEOTIDE SEQUENCE [LARGE SCALE GENOMIC DNA]</scope>
    <source>
        <strain evidence="1 2">DSM 29005</strain>
    </source>
</reference>
<dbReference type="Pfam" id="PF11148">
    <property type="entry name" value="DUF2922"/>
    <property type="match status" value="1"/>
</dbReference>
<name>A0ABT9ZCA9_9BACI</name>
<dbReference type="EMBL" id="JAUSUD010000003">
    <property type="protein sequence ID" value="MDQ0229899.1"/>
    <property type="molecule type" value="Genomic_DNA"/>
</dbReference>
<keyword evidence="2" id="KW-1185">Reference proteome</keyword>
<protein>
    <recommendedName>
        <fullName evidence="3">DUF2922 domain-containing protein</fullName>
    </recommendedName>
</protein>
<comment type="caution">
    <text evidence="1">The sequence shown here is derived from an EMBL/GenBank/DDBJ whole genome shotgun (WGS) entry which is preliminary data.</text>
</comment>
<evidence type="ECO:0000313" key="2">
    <source>
        <dbReference type="Proteomes" id="UP001234495"/>
    </source>
</evidence>
<accession>A0ABT9ZCA9</accession>
<sequence length="72" mass="7725">MTKTLELLFLNSAGKTVKVSIDSPKEPVDNTALSNAMDEIIASNIFISADGDFVGKKGARIIDRTITTIDLV</sequence>
<dbReference type="InterPro" id="IPR021321">
    <property type="entry name" value="DUF2922"/>
</dbReference>
<gene>
    <name evidence="1" type="ORF">J2S19_001151</name>
</gene>
<dbReference type="RefSeq" id="WP_307338334.1">
    <property type="nucleotide sequence ID" value="NZ_JAUSUD010000003.1"/>
</dbReference>
<proteinExistence type="predicted"/>
<evidence type="ECO:0000313" key="1">
    <source>
        <dbReference type="EMBL" id="MDQ0229899.1"/>
    </source>
</evidence>